<evidence type="ECO:0000256" key="2">
    <source>
        <dbReference type="ARBA" id="ARBA00004236"/>
    </source>
</evidence>
<evidence type="ECO:0000259" key="12">
    <source>
        <dbReference type="PROSITE" id="PS50885"/>
    </source>
</evidence>
<dbReference type="RefSeq" id="WP_267562230.1">
    <property type="nucleotide sequence ID" value="NZ_JAPNTZ010000003.1"/>
</dbReference>
<evidence type="ECO:0000256" key="3">
    <source>
        <dbReference type="ARBA" id="ARBA00012438"/>
    </source>
</evidence>
<comment type="subcellular location">
    <subcellularLocation>
        <location evidence="2">Cell membrane</location>
    </subcellularLocation>
</comment>
<evidence type="ECO:0000256" key="10">
    <source>
        <dbReference type="SAM" id="Phobius"/>
    </source>
</evidence>
<dbReference type="InterPro" id="IPR050736">
    <property type="entry name" value="Sensor_HK_Regulatory"/>
</dbReference>
<feature type="transmembrane region" description="Helical" evidence="10">
    <location>
        <begin position="316"/>
        <end position="335"/>
    </location>
</feature>
<evidence type="ECO:0000313" key="14">
    <source>
        <dbReference type="Proteomes" id="UP001151002"/>
    </source>
</evidence>
<comment type="caution">
    <text evidence="13">The sequence shown here is derived from an EMBL/GenBank/DDBJ whole genome shotgun (WGS) entry which is preliminary data.</text>
</comment>
<dbReference type="PANTHER" id="PTHR43711">
    <property type="entry name" value="TWO-COMPONENT HISTIDINE KINASE"/>
    <property type="match status" value="1"/>
</dbReference>
<sequence length="597" mass="63050">MRAARVPLRHSLVTRLLVTSVLIAVAAIAATAWLATRTATRAITQEQGRSLTEEKGVYDLLVGYAATHAKWSGAQKLIDERAAKLGRRITLTTADRTVIADSGGGLSLRTARPSALVDPLNLDLGLVGGDDHIDARAAGPFRVPAAERPQLQKAAADAMGCLRKTGVPGTLEQLPNGRPTITLASADPDAAGCVSRLRDLATTSEAKALRTLGQSAARCLGMGAGLTVYLSPDFSPTLMKTGIDDGSLQRDIVPAELLFRPANGAGATRVRECVDKSRRTMLRKYVSPPALLFVTDPGTGADRTRFTLSRANTTRIVATTGAVLLVTIVVTVLVGRRLVRPLRALTVAAEAHTPAPVSRQDEIGLLARALNDSAVRRERAETQRRAMVSDVAHELRTPLTNIRSWLEAAQDDLAPTDGQLLALLHEEAVQLQHIIDDLSDLAAADAGTLRVHPSPVVVRDLLAQVADAHRAAADNSGVRLETATEGDPVLTADPVRLRQLLGNLVSNAIRYTPTGGTVTVTAAGPTITVRDTGIGIAPDHLPKIFDRFWRADTSRSRATGGSGLGLPIARKIAEAHGGALTAESTPGAGTTFTLRLP</sequence>
<dbReference type="SMART" id="SM00387">
    <property type="entry name" value="HATPase_c"/>
    <property type="match status" value="1"/>
</dbReference>
<feature type="domain" description="HAMP" evidence="12">
    <location>
        <begin position="336"/>
        <end position="382"/>
    </location>
</feature>
<dbReference type="InterPro" id="IPR003594">
    <property type="entry name" value="HATPase_dom"/>
</dbReference>
<dbReference type="Gene3D" id="1.10.287.130">
    <property type="match status" value="1"/>
</dbReference>
<dbReference type="SMART" id="SM00388">
    <property type="entry name" value="HisKA"/>
    <property type="match status" value="1"/>
</dbReference>
<reference evidence="13" key="1">
    <citation type="submission" date="2022-11" db="EMBL/GenBank/DDBJ databases">
        <authorList>
            <person name="Somphong A."/>
            <person name="Phongsopitanun W."/>
        </authorList>
    </citation>
    <scope>NUCLEOTIDE SEQUENCE</scope>
    <source>
        <strain evidence="13">Pm04-4</strain>
    </source>
</reference>
<dbReference type="Gene3D" id="6.10.340.10">
    <property type="match status" value="1"/>
</dbReference>
<feature type="transmembrane region" description="Helical" evidence="10">
    <location>
        <begin position="12"/>
        <end position="35"/>
    </location>
</feature>
<dbReference type="Pfam" id="PF00672">
    <property type="entry name" value="HAMP"/>
    <property type="match status" value="1"/>
</dbReference>
<dbReference type="InterPro" id="IPR003660">
    <property type="entry name" value="HAMP_dom"/>
</dbReference>
<proteinExistence type="predicted"/>
<protein>
    <recommendedName>
        <fullName evidence="3">histidine kinase</fullName>
        <ecNumber evidence="3">2.7.13.3</ecNumber>
    </recommendedName>
</protein>
<evidence type="ECO:0000256" key="7">
    <source>
        <dbReference type="ARBA" id="ARBA00022777"/>
    </source>
</evidence>
<accession>A0ABT4AVK5</accession>
<comment type="catalytic activity">
    <reaction evidence="1">
        <text>ATP + protein L-histidine = ADP + protein N-phospho-L-histidine.</text>
        <dbReference type="EC" id="2.7.13.3"/>
    </reaction>
</comment>
<keyword evidence="8 10" id="KW-1133">Transmembrane helix</keyword>
<dbReference type="SUPFAM" id="SSF55874">
    <property type="entry name" value="ATPase domain of HSP90 chaperone/DNA topoisomerase II/histidine kinase"/>
    <property type="match status" value="1"/>
</dbReference>
<gene>
    <name evidence="13" type="ORF">OWR29_09625</name>
</gene>
<dbReference type="EMBL" id="JAPNTZ010000003">
    <property type="protein sequence ID" value="MCY1138256.1"/>
    <property type="molecule type" value="Genomic_DNA"/>
</dbReference>
<dbReference type="GO" id="GO:0016301">
    <property type="term" value="F:kinase activity"/>
    <property type="evidence" value="ECO:0007669"/>
    <property type="project" value="UniProtKB-KW"/>
</dbReference>
<evidence type="ECO:0000256" key="5">
    <source>
        <dbReference type="ARBA" id="ARBA00022679"/>
    </source>
</evidence>
<dbReference type="Gene3D" id="3.30.565.10">
    <property type="entry name" value="Histidine kinase-like ATPase, C-terminal domain"/>
    <property type="match status" value="1"/>
</dbReference>
<evidence type="ECO:0000256" key="1">
    <source>
        <dbReference type="ARBA" id="ARBA00000085"/>
    </source>
</evidence>
<feature type="domain" description="Histidine kinase" evidence="11">
    <location>
        <begin position="390"/>
        <end position="597"/>
    </location>
</feature>
<keyword evidence="7 13" id="KW-0418">Kinase</keyword>
<name>A0ABT4AVK5_9ACTN</name>
<evidence type="ECO:0000256" key="6">
    <source>
        <dbReference type="ARBA" id="ARBA00022692"/>
    </source>
</evidence>
<dbReference type="PROSITE" id="PS50109">
    <property type="entry name" value="HIS_KIN"/>
    <property type="match status" value="1"/>
</dbReference>
<evidence type="ECO:0000256" key="9">
    <source>
        <dbReference type="ARBA" id="ARBA00023012"/>
    </source>
</evidence>
<keyword evidence="6 10" id="KW-0812">Transmembrane</keyword>
<dbReference type="InterPro" id="IPR036890">
    <property type="entry name" value="HATPase_C_sf"/>
</dbReference>
<evidence type="ECO:0000256" key="8">
    <source>
        <dbReference type="ARBA" id="ARBA00022989"/>
    </source>
</evidence>
<dbReference type="Pfam" id="PF02518">
    <property type="entry name" value="HATPase_c"/>
    <property type="match status" value="1"/>
</dbReference>
<keyword evidence="5" id="KW-0808">Transferase</keyword>
<dbReference type="CDD" id="cd00082">
    <property type="entry name" value="HisKA"/>
    <property type="match status" value="1"/>
</dbReference>
<keyword evidence="4" id="KW-0597">Phosphoprotein</keyword>
<dbReference type="PANTHER" id="PTHR43711:SF1">
    <property type="entry name" value="HISTIDINE KINASE 1"/>
    <property type="match status" value="1"/>
</dbReference>
<dbReference type="InterPro" id="IPR003661">
    <property type="entry name" value="HisK_dim/P_dom"/>
</dbReference>
<dbReference type="PRINTS" id="PR00344">
    <property type="entry name" value="BCTRLSENSOR"/>
</dbReference>
<keyword evidence="9" id="KW-0902">Two-component regulatory system</keyword>
<evidence type="ECO:0000259" key="11">
    <source>
        <dbReference type="PROSITE" id="PS50109"/>
    </source>
</evidence>
<dbReference type="Proteomes" id="UP001151002">
    <property type="component" value="Unassembled WGS sequence"/>
</dbReference>
<dbReference type="InterPro" id="IPR004358">
    <property type="entry name" value="Sig_transdc_His_kin-like_C"/>
</dbReference>
<keyword evidence="10" id="KW-0472">Membrane</keyword>
<dbReference type="Pfam" id="PF00512">
    <property type="entry name" value="HisKA"/>
    <property type="match status" value="1"/>
</dbReference>
<dbReference type="SUPFAM" id="SSF47384">
    <property type="entry name" value="Homodimeric domain of signal transducing histidine kinase"/>
    <property type="match status" value="1"/>
</dbReference>
<dbReference type="InterPro" id="IPR036097">
    <property type="entry name" value="HisK_dim/P_sf"/>
</dbReference>
<dbReference type="InterPro" id="IPR005467">
    <property type="entry name" value="His_kinase_dom"/>
</dbReference>
<organism evidence="13 14">
    <name type="scientific">Paractinoplanes pyxinae</name>
    <dbReference type="NCBI Taxonomy" id="2997416"/>
    <lineage>
        <taxon>Bacteria</taxon>
        <taxon>Bacillati</taxon>
        <taxon>Actinomycetota</taxon>
        <taxon>Actinomycetes</taxon>
        <taxon>Micromonosporales</taxon>
        <taxon>Micromonosporaceae</taxon>
        <taxon>Paractinoplanes</taxon>
    </lineage>
</organism>
<keyword evidence="14" id="KW-1185">Reference proteome</keyword>
<evidence type="ECO:0000313" key="13">
    <source>
        <dbReference type="EMBL" id="MCY1138256.1"/>
    </source>
</evidence>
<dbReference type="EC" id="2.7.13.3" evidence="3"/>
<dbReference type="PROSITE" id="PS50885">
    <property type="entry name" value="HAMP"/>
    <property type="match status" value="1"/>
</dbReference>
<dbReference type="CDD" id="cd06225">
    <property type="entry name" value="HAMP"/>
    <property type="match status" value="1"/>
</dbReference>
<evidence type="ECO:0000256" key="4">
    <source>
        <dbReference type="ARBA" id="ARBA00022553"/>
    </source>
</evidence>